<dbReference type="GO" id="GO:0008276">
    <property type="term" value="F:protein methyltransferase activity"/>
    <property type="evidence" value="ECO:0007669"/>
    <property type="project" value="InterPro"/>
</dbReference>
<dbReference type="GO" id="GO:0032259">
    <property type="term" value="P:methylation"/>
    <property type="evidence" value="ECO:0007669"/>
    <property type="project" value="UniProtKB-KW"/>
</dbReference>
<keyword evidence="1 4" id="KW-0489">Methyltransferase</keyword>
<dbReference type="Pfam" id="PF05971">
    <property type="entry name" value="Methyltransf_10"/>
    <property type="match status" value="1"/>
</dbReference>
<proteinExistence type="predicted"/>
<name>A0A3N4L067_9PEZI</name>
<dbReference type="Gene3D" id="3.40.50.150">
    <property type="entry name" value="Vaccinia Virus protein VP39"/>
    <property type="match status" value="1"/>
</dbReference>
<dbReference type="GO" id="GO:0005739">
    <property type="term" value="C:mitochondrion"/>
    <property type="evidence" value="ECO:0007669"/>
    <property type="project" value="TreeGrafter"/>
</dbReference>
<evidence type="ECO:0000313" key="4">
    <source>
        <dbReference type="EMBL" id="RPB16196.1"/>
    </source>
</evidence>
<dbReference type="InterPro" id="IPR029063">
    <property type="entry name" value="SAM-dependent_MTases_sf"/>
</dbReference>
<dbReference type="InterPro" id="IPR002052">
    <property type="entry name" value="DNA_methylase_N6_adenine_CS"/>
</dbReference>
<protein>
    <submittedName>
        <fullName evidence="4">S-adenosyl-L-methionine-dependent methyltransferase</fullName>
    </submittedName>
</protein>
<dbReference type="Gene3D" id="1.10.8.10">
    <property type="entry name" value="DNA helicase RuvA subunit, C-terminal domain"/>
    <property type="match status" value="1"/>
</dbReference>
<dbReference type="NCBIfam" id="TIGR00536">
    <property type="entry name" value="hemK_fam"/>
    <property type="match status" value="1"/>
</dbReference>
<reference evidence="4 5" key="1">
    <citation type="journal article" date="2018" name="Nat. Ecol. Evol.">
        <title>Pezizomycetes genomes reveal the molecular basis of ectomycorrhizal truffle lifestyle.</title>
        <authorList>
            <person name="Murat C."/>
            <person name="Payen T."/>
            <person name="Noel B."/>
            <person name="Kuo A."/>
            <person name="Morin E."/>
            <person name="Chen J."/>
            <person name="Kohler A."/>
            <person name="Krizsan K."/>
            <person name="Balestrini R."/>
            <person name="Da Silva C."/>
            <person name="Montanini B."/>
            <person name="Hainaut M."/>
            <person name="Levati E."/>
            <person name="Barry K.W."/>
            <person name="Belfiori B."/>
            <person name="Cichocki N."/>
            <person name="Clum A."/>
            <person name="Dockter R.B."/>
            <person name="Fauchery L."/>
            <person name="Guy J."/>
            <person name="Iotti M."/>
            <person name="Le Tacon F."/>
            <person name="Lindquist E.A."/>
            <person name="Lipzen A."/>
            <person name="Malagnac F."/>
            <person name="Mello A."/>
            <person name="Molinier V."/>
            <person name="Miyauchi S."/>
            <person name="Poulain J."/>
            <person name="Riccioni C."/>
            <person name="Rubini A."/>
            <person name="Sitrit Y."/>
            <person name="Splivallo R."/>
            <person name="Traeger S."/>
            <person name="Wang M."/>
            <person name="Zifcakova L."/>
            <person name="Wipf D."/>
            <person name="Zambonelli A."/>
            <person name="Paolocci F."/>
            <person name="Nowrousian M."/>
            <person name="Ottonello S."/>
            <person name="Baldrian P."/>
            <person name="Spatafora J.W."/>
            <person name="Henrissat B."/>
            <person name="Nagy L.G."/>
            <person name="Aury J.M."/>
            <person name="Wincker P."/>
            <person name="Grigoriev I.V."/>
            <person name="Bonfante P."/>
            <person name="Martin F.M."/>
        </authorList>
    </citation>
    <scope>NUCLEOTIDE SEQUENCE [LARGE SCALE GENOMIC DNA]</scope>
    <source>
        <strain evidence="4 5">CCBAS932</strain>
    </source>
</reference>
<dbReference type="FunCoup" id="A0A3N4L067">
    <property type="interactions" value="77"/>
</dbReference>
<evidence type="ECO:0000256" key="1">
    <source>
        <dbReference type="ARBA" id="ARBA00022603"/>
    </source>
</evidence>
<dbReference type="EMBL" id="ML119110">
    <property type="protein sequence ID" value="RPB16196.1"/>
    <property type="molecule type" value="Genomic_DNA"/>
</dbReference>
<dbReference type="PANTHER" id="PTHR18895:SF74">
    <property type="entry name" value="MTRF1L RELEASE FACTOR GLUTAMINE METHYLTRANSFERASE"/>
    <property type="match status" value="1"/>
</dbReference>
<evidence type="ECO:0000313" key="5">
    <source>
        <dbReference type="Proteomes" id="UP000277580"/>
    </source>
</evidence>
<organism evidence="4 5">
    <name type="scientific">Morchella conica CCBAS932</name>
    <dbReference type="NCBI Taxonomy" id="1392247"/>
    <lineage>
        <taxon>Eukaryota</taxon>
        <taxon>Fungi</taxon>
        <taxon>Dikarya</taxon>
        <taxon>Ascomycota</taxon>
        <taxon>Pezizomycotina</taxon>
        <taxon>Pezizomycetes</taxon>
        <taxon>Pezizales</taxon>
        <taxon>Morchellaceae</taxon>
        <taxon>Morchella</taxon>
    </lineage>
</organism>
<keyword evidence="5" id="KW-1185">Reference proteome</keyword>
<dbReference type="AlphaFoldDB" id="A0A3N4L067"/>
<sequence length="251" mass="27387">MPRLPPHLLHRAHAHSPLLPLLLPPCRDAPSALSELRWLRAHAATTSQPLRPLCERRRRGEPLQYILGTQPFGELEILCRRGVLIPRQETEDLIHRLAALLATTNPPTTRPLRILDLCTGTGCIPLLLHSLLPASTTTLAIDISPRAIHLARRNLRHNVGLGALPASAAQNVTFQRGDVLDVPKLLDAVRAHFGPGEGGGRGVVDVVVSNPPYISARGFDVETAASVRRYEPRLALVPAADVKCELCTKTF</sequence>
<dbReference type="CDD" id="cd02440">
    <property type="entry name" value="AdoMet_MTases"/>
    <property type="match status" value="1"/>
</dbReference>
<dbReference type="InterPro" id="IPR010286">
    <property type="entry name" value="METTL16/RlmF"/>
</dbReference>
<dbReference type="InParanoid" id="A0A3N4L067"/>
<dbReference type="STRING" id="1392247.A0A3N4L067"/>
<keyword evidence="3" id="KW-0949">S-adenosyl-L-methionine</keyword>
<dbReference type="OrthoDB" id="269872at2759"/>
<evidence type="ECO:0000256" key="3">
    <source>
        <dbReference type="ARBA" id="ARBA00022691"/>
    </source>
</evidence>
<dbReference type="InterPro" id="IPR004556">
    <property type="entry name" value="HemK-like"/>
</dbReference>
<evidence type="ECO:0000256" key="2">
    <source>
        <dbReference type="ARBA" id="ARBA00022679"/>
    </source>
</evidence>
<dbReference type="PROSITE" id="PS00092">
    <property type="entry name" value="N6_MTASE"/>
    <property type="match status" value="1"/>
</dbReference>
<dbReference type="SUPFAM" id="SSF53335">
    <property type="entry name" value="S-adenosyl-L-methionine-dependent methyltransferases"/>
    <property type="match status" value="1"/>
</dbReference>
<dbReference type="InterPro" id="IPR050320">
    <property type="entry name" value="N5-glutamine_MTase"/>
</dbReference>
<gene>
    <name evidence="4" type="ORF">P167DRAFT_557055</name>
</gene>
<accession>A0A3N4L067</accession>
<dbReference type="Proteomes" id="UP000277580">
    <property type="component" value="Unassembled WGS sequence"/>
</dbReference>
<keyword evidence="2 4" id="KW-0808">Transferase</keyword>
<dbReference type="PANTHER" id="PTHR18895">
    <property type="entry name" value="HEMK METHYLTRANSFERASE"/>
    <property type="match status" value="1"/>
</dbReference>
<dbReference type="GO" id="GO:0003676">
    <property type="term" value="F:nucleic acid binding"/>
    <property type="evidence" value="ECO:0007669"/>
    <property type="project" value="InterPro"/>
</dbReference>